<dbReference type="EMBL" id="LXPE01000006">
    <property type="protein sequence ID" value="OBA27908.1"/>
    <property type="molecule type" value="Genomic_DNA"/>
</dbReference>
<evidence type="ECO:0000256" key="10">
    <source>
        <dbReference type="ARBA" id="ARBA00023315"/>
    </source>
</evidence>
<dbReference type="Gene3D" id="3.90.1150.10">
    <property type="entry name" value="Aspartate Aminotransferase, domain 1"/>
    <property type="match status" value="1"/>
</dbReference>
<protein>
    <recommendedName>
        <fullName evidence="5">serine C-palmitoyltransferase</fullName>
        <ecNumber evidence="5">2.3.1.50</ecNumber>
    </recommendedName>
</protein>
<dbReference type="InterPro" id="IPR050087">
    <property type="entry name" value="AON_synthase_class-II"/>
</dbReference>
<dbReference type="Gene3D" id="3.40.640.10">
    <property type="entry name" value="Type I PLP-dependent aspartate aminotransferase-like (Major domain)"/>
    <property type="match status" value="1"/>
</dbReference>
<comment type="caution">
    <text evidence="12">The sequence shown here is derived from an EMBL/GenBank/DDBJ whole genome shotgun (WGS) entry which is preliminary data.</text>
</comment>
<reference evidence="13" key="1">
    <citation type="journal article" date="2016" name="Proc. Natl. Acad. Sci. U.S.A.">
        <title>Comparative genomics of biotechnologically important yeasts.</title>
        <authorList>
            <person name="Riley R."/>
            <person name="Haridas S."/>
            <person name="Wolfe K.H."/>
            <person name="Lopes M.R."/>
            <person name="Hittinger C.T."/>
            <person name="Goeker M."/>
            <person name="Salamov A.A."/>
            <person name="Wisecaver J.H."/>
            <person name="Long T.M."/>
            <person name="Calvey C.H."/>
            <person name="Aerts A.L."/>
            <person name="Barry K.W."/>
            <person name="Choi C."/>
            <person name="Clum A."/>
            <person name="Coughlan A.Y."/>
            <person name="Deshpande S."/>
            <person name="Douglass A.P."/>
            <person name="Hanson S.J."/>
            <person name="Klenk H.-P."/>
            <person name="LaButti K.M."/>
            <person name="Lapidus A."/>
            <person name="Lindquist E.A."/>
            <person name="Lipzen A.M."/>
            <person name="Meier-Kolthoff J.P."/>
            <person name="Ohm R.A."/>
            <person name="Otillar R.P."/>
            <person name="Pangilinan J.L."/>
            <person name="Peng Y."/>
            <person name="Rokas A."/>
            <person name="Rosa C.A."/>
            <person name="Scheuner C."/>
            <person name="Sibirny A.A."/>
            <person name="Slot J.C."/>
            <person name="Stielow J.B."/>
            <person name="Sun H."/>
            <person name="Kurtzman C.P."/>
            <person name="Blackwell M."/>
            <person name="Grigoriev I.V."/>
            <person name="Jeffries T.W."/>
        </authorList>
    </citation>
    <scope>NUCLEOTIDE SEQUENCE [LARGE SCALE GENOMIC DNA]</scope>
    <source>
        <strain evidence="13">NRRL Y-1626</strain>
    </source>
</reference>
<comment type="cofactor">
    <cofactor evidence="1">
        <name>pyridoxal 5'-phosphate</name>
        <dbReference type="ChEBI" id="CHEBI:597326"/>
    </cofactor>
</comment>
<evidence type="ECO:0000256" key="7">
    <source>
        <dbReference type="ARBA" id="ARBA00022898"/>
    </source>
</evidence>
<dbReference type="GO" id="GO:0030170">
    <property type="term" value="F:pyridoxal phosphate binding"/>
    <property type="evidence" value="ECO:0007669"/>
    <property type="project" value="InterPro"/>
</dbReference>
<evidence type="ECO:0000256" key="9">
    <source>
        <dbReference type="ARBA" id="ARBA00023098"/>
    </source>
</evidence>
<keyword evidence="9" id="KW-0443">Lipid metabolism</keyword>
<dbReference type="GO" id="GO:0004758">
    <property type="term" value="F:serine C-palmitoyltransferase activity"/>
    <property type="evidence" value="ECO:0007669"/>
    <property type="project" value="TreeGrafter"/>
</dbReference>
<accession>A0A1B7TGU1</accession>
<keyword evidence="10" id="KW-0012">Acyltransferase</keyword>
<proteinExistence type="inferred from homology"/>
<evidence type="ECO:0000256" key="1">
    <source>
        <dbReference type="ARBA" id="ARBA00001933"/>
    </source>
</evidence>
<dbReference type="GO" id="GO:0016020">
    <property type="term" value="C:membrane"/>
    <property type="evidence" value="ECO:0007669"/>
    <property type="project" value="GOC"/>
</dbReference>
<keyword evidence="7" id="KW-0663">Pyridoxal phosphate</keyword>
<evidence type="ECO:0000313" key="12">
    <source>
        <dbReference type="EMBL" id="OBA27908.1"/>
    </source>
</evidence>
<evidence type="ECO:0000256" key="5">
    <source>
        <dbReference type="ARBA" id="ARBA00013220"/>
    </source>
</evidence>
<name>A0A1B7TGU1_9ASCO</name>
<keyword evidence="6 12" id="KW-0808">Transferase</keyword>
<dbReference type="InterPro" id="IPR015421">
    <property type="entry name" value="PyrdxlP-dep_Trfase_major"/>
</dbReference>
<evidence type="ECO:0000259" key="11">
    <source>
        <dbReference type="Pfam" id="PF00155"/>
    </source>
</evidence>
<dbReference type="InterPro" id="IPR015422">
    <property type="entry name" value="PyrdxlP-dep_Trfase_small"/>
</dbReference>
<evidence type="ECO:0000256" key="6">
    <source>
        <dbReference type="ARBA" id="ARBA00022679"/>
    </source>
</evidence>
<dbReference type="Pfam" id="PF00155">
    <property type="entry name" value="Aminotran_1_2"/>
    <property type="match status" value="1"/>
</dbReference>
<evidence type="ECO:0000256" key="2">
    <source>
        <dbReference type="ARBA" id="ARBA00004760"/>
    </source>
</evidence>
<comment type="pathway">
    <text evidence="2">Lipid metabolism; sphingolipid metabolism.</text>
</comment>
<dbReference type="InterPro" id="IPR004839">
    <property type="entry name" value="Aminotransferase_I/II_large"/>
</dbReference>
<feature type="domain" description="Aminotransferase class I/classII large" evidence="11">
    <location>
        <begin position="178"/>
        <end position="460"/>
    </location>
</feature>
<evidence type="ECO:0000313" key="13">
    <source>
        <dbReference type="Proteomes" id="UP000092321"/>
    </source>
</evidence>
<evidence type="ECO:0000256" key="3">
    <source>
        <dbReference type="ARBA" id="ARBA00004991"/>
    </source>
</evidence>
<keyword evidence="13" id="KW-1185">Reference proteome</keyword>
<dbReference type="InterPro" id="IPR015424">
    <property type="entry name" value="PyrdxlP-dep_Trfase"/>
</dbReference>
<dbReference type="Proteomes" id="UP000092321">
    <property type="component" value="Unassembled WGS sequence"/>
</dbReference>
<evidence type="ECO:0000256" key="8">
    <source>
        <dbReference type="ARBA" id="ARBA00022919"/>
    </source>
</evidence>
<gene>
    <name evidence="12" type="ORF">HANVADRAFT_52005</name>
</gene>
<dbReference type="EC" id="2.3.1.50" evidence="5"/>
<evidence type="ECO:0000256" key="4">
    <source>
        <dbReference type="ARBA" id="ARBA00008392"/>
    </source>
</evidence>
<comment type="similarity">
    <text evidence="4">Belongs to the class-II pyridoxal-phosphate-dependent aminotransferase family.</text>
</comment>
<dbReference type="GO" id="GO:0005783">
    <property type="term" value="C:endoplasmic reticulum"/>
    <property type="evidence" value="ECO:0007669"/>
    <property type="project" value="TreeGrafter"/>
</dbReference>
<dbReference type="PANTHER" id="PTHR13693">
    <property type="entry name" value="CLASS II AMINOTRANSFERASE/8-AMINO-7-OXONONANOATE SYNTHASE"/>
    <property type="match status" value="1"/>
</dbReference>
<dbReference type="PANTHER" id="PTHR13693:SF2">
    <property type="entry name" value="SERINE PALMITOYLTRANSFERASE 1"/>
    <property type="match status" value="1"/>
</dbReference>
<dbReference type="SUPFAM" id="SSF53383">
    <property type="entry name" value="PLP-dependent transferases"/>
    <property type="match status" value="1"/>
</dbReference>
<sequence>MSDLELASSEVKQNAFQMFVLNNSLTQNALFKKLYKSLEQNYVTVVIMDYIKKSHQNDPYRTFVELIVLVIGIYYIIRNSKKNSNSKKTSKVIDNLTPKEFENFLQEWEPKPLVDPLDEKDTLFKWKLNKQPVITDFKGDKVDVITLDDPQNKKTDLYNLAHYNFLKLSLNPKYSKRLTTLTNKIIKNCGVGSCGPAGFYGNEDLHYKLEYDLAKFLGSESCVLYGQDFASIPSVLSTFNKRGDIIVADKLCNVAIQNALQLSRATVYYYDHNDMDDLERYLEMVYNDEKNDGVLHRRYIVTESIFQHNGQICKLDDLIELKQKYKFRLFIDETLSIGALGKTGKGITEFYGYPDRSLVDITVGSLGNSLGTGGGFVLGDATMSFFQRIGSNAYCFSASLPPYCCGVVSDVLQILEEDQSTIEKLHYNIRQFNFLLSEKLKKVKSHFIITSNEKSPMIVLKMSDKFRSKLFDSNVSTIYESINKQQTKQHKSLIVHEPFLLEEKFIQEEVIDKLIDLKIMAGLQPYSLQHESLPLLPGFLISVDALMELEDIENITDKLCEVLGAASRK</sequence>
<comment type="pathway">
    <text evidence="3">Sphingolipid metabolism.</text>
</comment>
<dbReference type="AlphaFoldDB" id="A0A1B7TGU1"/>
<keyword evidence="8" id="KW-0746">Sphingolipid metabolism</keyword>
<dbReference type="GO" id="GO:0046512">
    <property type="term" value="P:sphingosine biosynthetic process"/>
    <property type="evidence" value="ECO:0007669"/>
    <property type="project" value="TreeGrafter"/>
</dbReference>
<organism evidence="12 13">
    <name type="scientific">Hanseniaspora valbyensis NRRL Y-1626</name>
    <dbReference type="NCBI Taxonomy" id="766949"/>
    <lineage>
        <taxon>Eukaryota</taxon>
        <taxon>Fungi</taxon>
        <taxon>Dikarya</taxon>
        <taxon>Ascomycota</taxon>
        <taxon>Saccharomycotina</taxon>
        <taxon>Saccharomycetes</taxon>
        <taxon>Saccharomycodales</taxon>
        <taxon>Saccharomycodaceae</taxon>
        <taxon>Hanseniaspora</taxon>
    </lineage>
</organism>
<dbReference type="GO" id="GO:0046513">
    <property type="term" value="P:ceramide biosynthetic process"/>
    <property type="evidence" value="ECO:0007669"/>
    <property type="project" value="TreeGrafter"/>
</dbReference>
<dbReference type="OrthoDB" id="3168162at2759"/>